<accession>A0A7C1J7F6</accession>
<dbReference type="InterPro" id="IPR047057">
    <property type="entry name" value="MerR_fam"/>
</dbReference>
<dbReference type="InterPro" id="IPR000551">
    <property type="entry name" value="MerR-type_HTH_dom"/>
</dbReference>
<dbReference type="Pfam" id="PF13411">
    <property type="entry name" value="MerR_1"/>
    <property type="match status" value="1"/>
</dbReference>
<comment type="caution">
    <text evidence="3">The sequence shown here is derived from an EMBL/GenBank/DDBJ whole genome shotgun (WGS) entry which is preliminary data.</text>
</comment>
<dbReference type="SMART" id="SM00422">
    <property type="entry name" value="HTH_MERR"/>
    <property type="match status" value="1"/>
</dbReference>
<evidence type="ECO:0000313" key="3">
    <source>
        <dbReference type="EMBL" id="HDW51150.1"/>
    </source>
</evidence>
<protein>
    <submittedName>
        <fullName evidence="3">MerR family transcriptional regulator</fullName>
    </submittedName>
</protein>
<dbReference type="EMBL" id="DSMV01000007">
    <property type="protein sequence ID" value="HDW51150.1"/>
    <property type="molecule type" value="Genomic_DNA"/>
</dbReference>
<dbReference type="SUPFAM" id="SSF46955">
    <property type="entry name" value="Putative DNA-binding domain"/>
    <property type="match status" value="1"/>
</dbReference>
<evidence type="ECO:0000259" key="2">
    <source>
        <dbReference type="PROSITE" id="PS50937"/>
    </source>
</evidence>
<evidence type="ECO:0000256" key="1">
    <source>
        <dbReference type="ARBA" id="ARBA00023125"/>
    </source>
</evidence>
<dbReference type="PANTHER" id="PTHR30204:SF3">
    <property type="entry name" value="HTH MERR-TYPE DOMAIN-CONTAINING PROTEIN"/>
    <property type="match status" value="1"/>
</dbReference>
<dbReference type="GO" id="GO:0003700">
    <property type="term" value="F:DNA-binding transcription factor activity"/>
    <property type="evidence" value="ECO:0007669"/>
    <property type="project" value="InterPro"/>
</dbReference>
<organism evidence="3">
    <name type="scientific">Ammonifex degensii</name>
    <dbReference type="NCBI Taxonomy" id="42838"/>
    <lineage>
        <taxon>Bacteria</taxon>
        <taxon>Bacillati</taxon>
        <taxon>Bacillota</taxon>
        <taxon>Clostridia</taxon>
        <taxon>Thermoanaerobacterales</taxon>
        <taxon>Thermoanaerobacteraceae</taxon>
        <taxon>Ammonifex</taxon>
    </lineage>
</organism>
<keyword evidence="1" id="KW-0238">DNA-binding</keyword>
<feature type="domain" description="HTH merR-type" evidence="2">
    <location>
        <begin position="3"/>
        <end position="75"/>
    </location>
</feature>
<dbReference type="PANTHER" id="PTHR30204">
    <property type="entry name" value="REDOX-CYCLING DRUG-SENSING TRANSCRIPTIONAL ACTIVATOR SOXR"/>
    <property type="match status" value="1"/>
</dbReference>
<reference evidence="3" key="1">
    <citation type="journal article" date="2020" name="mSystems">
        <title>Genome- and Community-Level Interaction Insights into Carbon Utilization and Element Cycling Functions of Hydrothermarchaeota in Hydrothermal Sediment.</title>
        <authorList>
            <person name="Zhou Z."/>
            <person name="Liu Y."/>
            <person name="Xu W."/>
            <person name="Pan J."/>
            <person name="Luo Z.H."/>
            <person name="Li M."/>
        </authorList>
    </citation>
    <scope>NUCLEOTIDE SEQUENCE [LARGE SCALE GENOMIC DNA]</scope>
    <source>
        <strain evidence="3">SpSt-301</strain>
    </source>
</reference>
<gene>
    <name evidence="3" type="ORF">ENQ35_00105</name>
</gene>
<proteinExistence type="predicted"/>
<dbReference type="Gene3D" id="1.10.1660.10">
    <property type="match status" value="1"/>
</dbReference>
<dbReference type="PROSITE" id="PS50937">
    <property type="entry name" value="HTH_MERR_2"/>
    <property type="match status" value="1"/>
</dbReference>
<name>A0A7C1J7F6_9THEO</name>
<dbReference type="InterPro" id="IPR009061">
    <property type="entry name" value="DNA-bd_dom_put_sf"/>
</dbReference>
<dbReference type="GO" id="GO:0003677">
    <property type="term" value="F:DNA binding"/>
    <property type="evidence" value="ECO:0007669"/>
    <property type="project" value="UniProtKB-KW"/>
</dbReference>
<sequence length="143" mass="15730">MQGFTAGEASKLTGVPYDRLDYWARSGFLKPGVTGAKGKGSRRLYSFRDLVALRTAKELREMGVPLQTLRKVVGYLRRVKGLENPLSEARLVVSGSEVLLVNGREELVSLLGVPGQGVLQLVLDLPKVVEELREKIKKLRGIA</sequence>
<dbReference type="AlphaFoldDB" id="A0A7C1J7F6"/>